<name>A0ABY7T5H4_9SPHI</name>
<gene>
    <name evidence="1" type="ORF">PQO05_20185</name>
</gene>
<sequence length="61" mass="6688">MITLNESGEDLGDKNTPVKKAWLTPDVEMINTDDIESGQTHHVEGIYNKAGSTPAFTHFVS</sequence>
<reference evidence="1 2" key="1">
    <citation type="submission" date="2023-02" db="EMBL/GenBank/DDBJ databases">
        <title>Genome sequence of Mucilaginibacter jinjuensis strain KACC 16571.</title>
        <authorList>
            <person name="Kim S."/>
            <person name="Heo J."/>
            <person name="Kwon S.-W."/>
        </authorList>
    </citation>
    <scope>NUCLEOTIDE SEQUENCE [LARGE SCALE GENOMIC DNA]</scope>
    <source>
        <strain evidence="1 2">KACC 16571</strain>
    </source>
</reference>
<evidence type="ECO:0000313" key="2">
    <source>
        <dbReference type="Proteomes" id="UP001216139"/>
    </source>
</evidence>
<organism evidence="1 2">
    <name type="scientific">Mucilaginibacter jinjuensis</name>
    <dbReference type="NCBI Taxonomy" id="1176721"/>
    <lineage>
        <taxon>Bacteria</taxon>
        <taxon>Pseudomonadati</taxon>
        <taxon>Bacteroidota</taxon>
        <taxon>Sphingobacteriia</taxon>
        <taxon>Sphingobacteriales</taxon>
        <taxon>Sphingobacteriaceae</taxon>
        <taxon>Mucilaginibacter</taxon>
    </lineage>
</organism>
<proteinExistence type="predicted"/>
<evidence type="ECO:0000313" key="1">
    <source>
        <dbReference type="EMBL" id="WCT11061.1"/>
    </source>
</evidence>
<dbReference type="Proteomes" id="UP001216139">
    <property type="component" value="Chromosome"/>
</dbReference>
<accession>A0ABY7T5H4</accession>
<dbReference type="EMBL" id="CP117167">
    <property type="protein sequence ID" value="WCT11061.1"/>
    <property type="molecule type" value="Genomic_DNA"/>
</dbReference>
<dbReference type="RefSeq" id="WP_273629250.1">
    <property type="nucleotide sequence ID" value="NZ_CP117167.1"/>
</dbReference>
<keyword evidence="2" id="KW-1185">Reference proteome</keyword>
<protein>
    <submittedName>
        <fullName evidence="1">Uncharacterized protein</fullName>
    </submittedName>
</protein>